<organism evidence="2 3">
    <name type="scientific">Candidatus Raymondbacteria bacterium RIFOXYD12_FULL_49_13</name>
    <dbReference type="NCBI Taxonomy" id="1817890"/>
    <lineage>
        <taxon>Bacteria</taxon>
        <taxon>Raymondiibacteriota</taxon>
    </lineage>
</organism>
<sequence length="377" mass="41548">MRTYISAAATCALLLAWGCSDNPAKTTDVDDTLAKASLVSATLPMQGASIEFIRVPMGTDTLWVCRKEISEAVYSAVMGNNGSVSELPKTLSWYQAAQFADSLTKKCDNVLQVLIDTLLIHSINDTILNALLFDPVYDSLGIDTLLTPRIIGANYIYCADTAAATDSIPGSGCSASLDTFFAYQGKYFFLFDTLPDSTCLKSLASTMERYSDTLVLYPDTFTVAFYTRIPGNYGFRLPTEEEWETFALAGRGISYSTYNGKLSEESAVYGKSAPANIGSKLSNPYRLYDVTGNLWEWTEDWWSARGIYSVTDSTPKFPAKVIKGGCFSDKASSPNLKTTESYSEHPDSTLDGKIGVRLVIENSVFWTYYNYFSRLNN</sequence>
<dbReference type="PANTHER" id="PTHR23150">
    <property type="entry name" value="SULFATASE MODIFYING FACTOR 1, 2"/>
    <property type="match status" value="1"/>
</dbReference>
<evidence type="ECO:0000259" key="1">
    <source>
        <dbReference type="Pfam" id="PF03781"/>
    </source>
</evidence>
<comment type="caution">
    <text evidence="2">The sequence shown here is derived from an EMBL/GenBank/DDBJ whole genome shotgun (WGS) entry which is preliminary data.</text>
</comment>
<accession>A0A1F7FD41</accession>
<dbReference type="Gene3D" id="3.90.1580.10">
    <property type="entry name" value="paralog of FGE (formylglycine-generating enzyme)"/>
    <property type="match status" value="1"/>
</dbReference>
<dbReference type="InterPro" id="IPR005532">
    <property type="entry name" value="SUMF_dom"/>
</dbReference>
<name>A0A1F7FD41_UNCRA</name>
<proteinExistence type="predicted"/>
<dbReference type="GO" id="GO:0120147">
    <property type="term" value="F:formylglycine-generating oxidase activity"/>
    <property type="evidence" value="ECO:0007669"/>
    <property type="project" value="TreeGrafter"/>
</dbReference>
<dbReference type="InterPro" id="IPR016187">
    <property type="entry name" value="CTDL_fold"/>
</dbReference>
<dbReference type="SUPFAM" id="SSF56436">
    <property type="entry name" value="C-type lectin-like"/>
    <property type="match status" value="1"/>
</dbReference>
<feature type="domain" description="Sulfatase-modifying factor enzyme-like" evidence="1">
    <location>
        <begin position="225"/>
        <end position="359"/>
    </location>
</feature>
<reference evidence="2 3" key="1">
    <citation type="journal article" date="2016" name="Nat. Commun.">
        <title>Thousands of microbial genomes shed light on interconnected biogeochemical processes in an aquifer system.</title>
        <authorList>
            <person name="Anantharaman K."/>
            <person name="Brown C.T."/>
            <person name="Hug L.A."/>
            <person name="Sharon I."/>
            <person name="Castelle C.J."/>
            <person name="Probst A.J."/>
            <person name="Thomas B.C."/>
            <person name="Singh A."/>
            <person name="Wilkins M.J."/>
            <person name="Karaoz U."/>
            <person name="Brodie E.L."/>
            <person name="Williams K.H."/>
            <person name="Hubbard S.S."/>
            <person name="Banfield J.F."/>
        </authorList>
    </citation>
    <scope>NUCLEOTIDE SEQUENCE [LARGE SCALE GENOMIC DNA]</scope>
</reference>
<evidence type="ECO:0000313" key="3">
    <source>
        <dbReference type="Proteomes" id="UP000179243"/>
    </source>
</evidence>
<dbReference type="PANTHER" id="PTHR23150:SF19">
    <property type="entry name" value="FORMYLGLYCINE-GENERATING ENZYME"/>
    <property type="match status" value="1"/>
</dbReference>
<evidence type="ECO:0000313" key="2">
    <source>
        <dbReference type="EMBL" id="OGK04387.1"/>
    </source>
</evidence>
<dbReference type="EMBL" id="MFYX01000073">
    <property type="protein sequence ID" value="OGK04387.1"/>
    <property type="molecule type" value="Genomic_DNA"/>
</dbReference>
<protein>
    <recommendedName>
        <fullName evidence="1">Sulfatase-modifying factor enzyme-like domain-containing protein</fullName>
    </recommendedName>
</protein>
<dbReference type="InterPro" id="IPR042095">
    <property type="entry name" value="SUMF_sf"/>
</dbReference>
<dbReference type="InterPro" id="IPR051043">
    <property type="entry name" value="Sulfatase_Mod_Factor_Kinase"/>
</dbReference>
<dbReference type="AlphaFoldDB" id="A0A1F7FD41"/>
<dbReference type="Proteomes" id="UP000179243">
    <property type="component" value="Unassembled WGS sequence"/>
</dbReference>
<gene>
    <name evidence="2" type="ORF">A2519_18435</name>
</gene>
<dbReference type="Pfam" id="PF03781">
    <property type="entry name" value="FGE-sulfatase"/>
    <property type="match status" value="1"/>
</dbReference>